<name>A0A8H3J4G0_9LECA</name>
<reference evidence="2" key="1">
    <citation type="submission" date="2021-03" db="EMBL/GenBank/DDBJ databases">
        <authorList>
            <person name="Tagirdzhanova G."/>
        </authorList>
    </citation>
    <scope>NUCLEOTIDE SEQUENCE</scope>
</reference>
<sequence length="1134" mass="130807">MNGYETSSTEDLSDPSDHAIYFRPEDLPDVLDSGLGKRPPFVEICPKRDAYTGSFIDEGNATLLRDNFSICCEAYFHRRHDLEYSPDGEDPEYEEKLRQHIASPEFIAARALFLSAIEQERLPRLVFLLWELYGSDPNLFKESLQTLRALQSVPGFVLSNIEILYPNIPPTGLGKLKISIDCKIMELEKDRDRGSLDMLLPFLKTLSAKMGLLWLYHHQFSEIEFPFCRNEFPLSCKKEWLHKVWNEDAPDHWIVSPYEYGLNYFLYRELRAIDISRRFLLQKPEMQRPSHLSEVAVKSAASHDVEDETSANDAYIRLLFGVAGCGKTKRIFDILSANWGLYILPGGQSESLAGRIQQSDSILLWSTIETVIDSLGNVCEEGERRSWIDRLIEAFLACRLREFKRMYTVEYSSNTNKDLCTHWLQYQLTTSGVNDSHFERYFAIARHLPLPRVDLQYEKSDSDIFPNWLPRGRFYFCLDEFQSDFDRQAGFYSVPPGYKYNPAYHGLMHNVLYSARGIKLNQERQDGVRWKMILAGTSSYLSQVKRAANLPIPRQMRAQSDVYYDIHSKFEPIKNFQDEFPEFLLAHTDRVFFEAWAIIKTTYESTYGSGMALSSPPSINSEDVMDVDGGDRSSSARDCLQSSAILTTSGRHIEHELRCALLHLFDTTRGLKAEQIFKSLREKIRAEQQFITRIGLPLRGRHLWSSRYAQLVLAVAIQWYIQPSNEDFREELEHQVAKIESNVIDKLISNLKKLKKSNRLIYSNICRIAIRADALNKPTLFPDDYTGEMVTRGFAFAYSDPNSYHWQEGYVKIGEPLAIRAILRYLEHDEKGKIEFKRQMNEIVYMNQDNASSLGFSTEHYLATNFDWVFRRGVELISADRRDKILVHLQKSIRPIDDDANLWKSSCETLQIRDFELIQPAVDDRELGKNSSFVEWLEQPPDVPKFCFPSTKAGPDLAFILHRNSKENQAGHQINKILVTVQSKTAEQKIRNGFDVTETIHTIDPNLWYISSPTCVPATKDVVKRWGTDPSCLILSILVVTSDFVTSGADQTCKTFRKEKWRRQRCEQQHPKKSSEASGDGVERVQSPDKAQVLLENLPNVNYAFCYMDRDMTQDLFGDTFTKLIDMAKKKPMK</sequence>
<accession>A0A8H3J4G0</accession>
<protein>
    <submittedName>
        <fullName evidence="2">Uncharacterized protein</fullName>
    </submittedName>
</protein>
<keyword evidence="3" id="KW-1185">Reference proteome</keyword>
<comment type="caution">
    <text evidence="2">The sequence shown here is derived from an EMBL/GenBank/DDBJ whole genome shotgun (WGS) entry which is preliminary data.</text>
</comment>
<feature type="region of interest" description="Disordered" evidence="1">
    <location>
        <begin position="1064"/>
        <end position="1086"/>
    </location>
</feature>
<gene>
    <name evidence="2" type="ORF">HETSPECPRED_002432</name>
</gene>
<proteinExistence type="predicted"/>
<dbReference type="OrthoDB" id="5065752at2759"/>
<dbReference type="EMBL" id="CAJPDS010000155">
    <property type="protein sequence ID" value="CAF9940512.1"/>
    <property type="molecule type" value="Genomic_DNA"/>
</dbReference>
<dbReference type="AlphaFoldDB" id="A0A8H3J4G0"/>
<dbReference type="Proteomes" id="UP000664521">
    <property type="component" value="Unassembled WGS sequence"/>
</dbReference>
<organism evidence="2 3">
    <name type="scientific">Heterodermia speciosa</name>
    <dbReference type="NCBI Taxonomy" id="116794"/>
    <lineage>
        <taxon>Eukaryota</taxon>
        <taxon>Fungi</taxon>
        <taxon>Dikarya</taxon>
        <taxon>Ascomycota</taxon>
        <taxon>Pezizomycotina</taxon>
        <taxon>Lecanoromycetes</taxon>
        <taxon>OSLEUM clade</taxon>
        <taxon>Lecanoromycetidae</taxon>
        <taxon>Caliciales</taxon>
        <taxon>Physciaceae</taxon>
        <taxon>Heterodermia</taxon>
    </lineage>
</organism>
<evidence type="ECO:0000313" key="3">
    <source>
        <dbReference type="Proteomes" id="UP000664521"/>
    </source>
</evidence>
<evidence type="ECO:0000313" key="2">
    <source>
        <dbReference type="EMBL" id="CAF9940512.1"/>
    </source>
</evidence>
<evidence type="ECO:0000256" key="1">
    <source>
        <dbReference type="SAM" id="MobiDB-lite"/>
    </source>
</evidence>